<evidence type="ECO:0000256" key="7">
    <source>
        <dbReference type="SAM" id="Phobius"/>
    </source>
</evidence>
<feature type="transmembrane region" description="Helical" evidence="7">
    <location>
        <begin position="346"/>
        <end position="372"/>
    </location>
</feature>
<dbReference type="AlphaFoldDB" id="A0A1I5YUY7"/>
<keyword evidence="3 7" id="KW-0812">Transmembrane</keyword>
<dbReference type="Pfam" id="PF02687">
    <property type="entry name" value="FtsX"/>
    <property type="match status" value="1"/>
</dbReference>
<evidence type="ECO:0000259" key="9">
    <source>
        <dbReference type="Pfam" id="PF12704"/>
    </source>
</evidence>
<dbReference type="RefSeq" id="WP_090662119.1">
    <property type="nucleotide sequence ID" value="NZ_FOXQ01000014.1"/>
</dbReference>
<dbReference type="InterPro" id="IPR025857">
    <property type="entry name" value="MacB_PCD"/>
</dbReference>
<keyword evidence="4 7" id="KW-1133">Transmembrane helix</keyword>
<comment type="similarity">
    <text evidence="6">Belongs to the ABC-4 integral membrane protein family.</text>
</comment>
<dbReference type="STRING" id="1465490.SAMN05444277_11426"/>
<evidence type="ECO:0000256" key="5">
    <source>
        <dbReference type="ARBA" id="ARBA00023136"/>
    </source>
</evidence>
<feature type="transmembrane region" description="Helical" evidence="7">
    <location>
        <begin position="384"/>
        <end position="407"/>
    </location>
</feature>
<keyword evidence="5 7" id="KW-0472">Membrane</keyword>
<accession>A0A1I5YUY7</accession>
<dbReference type="InterPro" id="IPR003838">
    <property type="entry name" value="ABC3_permease_C"/>
</dbReference>
<sequence length="421" mass="45399">MTIKDSFNLAYRTVRSNRLRTGITVAIIAFGIMALIGIITAIQAMNEGLRNSFSTMGANGFTISYKERFRFNDDNDNGDADKTKRAKKSNLDKPIQLNEAETFKEKFHYPAVVSISLGGYSNYEIHYEDKKTNPNVRMNGGDENYLAVNGFTIEAGRNLTPADVHSGRNVCLLGSDVATKLFGQFKDKAVDKFINVGGKPYRVIGVLKSKGSSALLRADNVIITSYNNVRATGYGASSFLIGVLADDISLVDGAVNEATAVFRSVRKLLPTDTDNFVIEKSDKLAATFISLLGSIQAAAAAIGLITLIGAAIGLMNIMLVSVNERTREVGLIKALGGKRSNIRQQFLFESVIISLLGALFGIVLGVIIGNIFAMLLKAGFAIPWAWVIAGIIICSGVGLLAGIWPAVKASRLNPITALRYE</sequence>
<dbReference type="PANTHER" id="PTHR30572">
    <property type="entry name" value="MEMBRANE COMPONENT OF TRANSPORTER-RELATED"/>
    <property type="match status" value="1"/>
</dbReference>
<organism evidence="10 11">
    <name type="scientific">Parafilimonas terrae</name>
    <dbReference type="NCBI Taxonomy" id="1465490"/>
    <lineage>
        <taxon>Bacteria</taxon>
        <taxon>Pseudomonadati</taxon>
        <taxon>Bacteroidota</taxon>
        <taxon>Chitinophagia</taxon>
        <taxon>Chitinophagales</taxon>
        <taxon>Chitinophagaceae</taxon>
        <taxon>Parafilimonas</taxon>
    </lineage>
</organism>
<feature type="domain" description="ABC3 transporter permease C-terminal" evidence="8">
    <location>
        <begin position="301"/>
        <end position="414"/>
    </location>
</feature>
<evidence type="ECO:0000256" key="3">
    <source>
        <dbReference type="ARBA" id="ARBA00022692"/>
    </source>
</evidence>
<evidence type="ECO:0000313" key="11">
    <source>
        <dbReference type="Proteomes" id="UP000199031"/>
    </source>
</evidence>
<dbReference type="GO" id="GO:0022857">
    <property type="term" value="F:transmembrane transporter activity"/>
    <property type="evidence" value="ECO:0007669"/>
    <property type="project" value="TreeGrafter"/>
</dbReference>
<evidence type="ECO:0000256" key="4">
    <source>
        <dbReference type="ARBA" id="ARBA00022989"/>
    </source>
</evidence>
<keyword evidence="11" id="KW-1185">Reference proteome</keyword>
<evidence type="ECO:0000256" key="6">
    <source>
        <dbReference type="ARBA" id="ARBA00038076"/>
    </source>
</evidence>
<dbReference type="Pfam" id="PF12704">
    <property type="entry name" value="MacB_PCD"/>
    <property type="match status" value="1"/>
</dbReference>
<comment type="subcellular location">
    <subcellularLocation>
        <location evidence="1">Cell membrane</location>
        <topology evidence="1">Multi-pass membrane protein</topology>
    </subcellularLocation>
</comment>
<name>A0A1I5YUY7_9BACT</name>
<feature type="domain" description="MacB-like periplasmic core" evidence="9">
    <location>
        <begin position="21"/>
        <end position="259"/>
    </location>
</feature>
<evidence type="ECO:0000256" key="2">
    <source>
        <dbReference type="ARBA" id="ARBA00022475"/>
    </source>
</evidence>
<evidence type="ECO:0000313" key="10">
    <source>
        <dbReference type="EMBL" id="SFQ47657.1"/>
    </source>
</evidence>
<dbReference type="GO" id="GO:0005886">
    <property type="term" value="C:plasma membrane"/>
    <property type="evidence" value="ECO:0007669"/>
    <property type="project" value="UniProtKB-SubCell"/>
</dbReference>
<reference evidence="10 11" key="1">
    <citation type="submission" date="2016-10" db="EMBL/GenBank/DDBJ databases">
        <authorList>
            <person name="de Groot N.N."/>
        </authorList>
    </citation>
    <scope>NUCLEOTIDE SEQUENCE [LARGE SCALE GENOMIC DNA]</scope>
    <source>
        <strain evidence="10 11">DSM 28286</strain>
    </source>
</reference>
<proteinExistence type="inferred from homology"/>
<dbReference type="Proteomes" id="UP000199031">
    <property type="component" value="Unassembled WGS sequence"/>
</dbReference>
<protein>
    <submittedName>
        <fullName evidence="10">Putative ABC transport system permease protein</fullName>
    </submittedName>
</protein>
<dbReference type="InterPro" id="IPR050250">
    <property type="entry name" value="Macrolide_Exporter_MacB"/>
</dbReference>
<gene>
    <name evidence="10" type="ORF">SAMN05444277_11426</name>
</gene>
<keyword evidence="2" id="KW-1003">Cell membrane</keyword>
<dbReference type="PANTHER" id="PTHR30572:SF4">
    <property type="entry name" value="ABC TRANSPORTER PERMEASE YTRF"/>
    <property type="match status" value="1"/>
</dbReference>
<dbReference type="OrthoDB" id="9770036at2"/>
<dbReference type="EMBL" id="FOXQ01000014">
    <property type="protein sequence ID" value="SFQ47657.1"/>
    <property type="molecule type" value="Genomic_DNA"/>
</dbReference>
<feature type="transmembrane region" description="Helical" evidence="7">
    <location>
        <begin position="297"/>
        <end position="319"/>
    </location>
</feature>
<evidence type="ECO:0000259" key="8">
    <source>
        <dbReference type="Pfam" id="PF02687"/>
    </source>
</evidence>
<evidence type="ECO:0000256" key="1">
    <source>
        <dbReference type="ARBA" id="ARBA00004651"/>
    </source>
</evidence>
<feature type="transmembrane region" description="Helical" evidence="7">
    <location>
        <begin position="21"/>
        <end position="42"/>
    </location>
</feature>